<gene>
    <name evidence="1" type="ORF">SAMN04488102_101359</name>
</gene>
<dbReference type="EMBL" id="FOLT01000001">
    <property type="protein sequence ID" value="SFB90698.1"/>
    <property type="molecule type" value="Genomic_DNA"/>
</dbReference>
<dbReference type="Gene3D" id="1.10.246.150">
    <property type="match status" value="1"/>
</dbReference>
<reference evidence="2" key="1">
    <citation type="submission" date="2016-10" db="EMBL/GenBank/DDBJ databases">
        <authorList>
            <person name="Varghese N."/>
            <person name="Submissions S."/>
        </authorList>
    </citation>
    <scope>NUCLEOTIDE SEQUENCE [LARGE SCALE GENOMIC DNA]</scope>
    <source>
        <strain evidence="2">DSM 23664</strain>
    </source>
</reference>
<dbReference type="RefSeq" id="WP_091528161.1">
    <property type="nucleotide sequence ID" value="NZ_FOLT01000001.1"/>
</dbReference>
<dbReference type="OrthoDB" id="2045334at2"/>
<accession>A0A1I1EYW7</accession>
<keyword evidence="2" id="KW-1185">Reference proteome</keyword>
<dbReference type="AlphaFoldDB" id="A0A1I1EYW7"/>
<evidence type="ECO:0000313" key="2">
    <source>
        <dbReference type="Proteomes" id="UP000199612"/>
    </source>
</evidence>
<sequence length="179" mass="20280">MIIPLSEAIKINEDIYPEDLDAFESMVRELTNNNFQDTKVRVTNVSFEVPDRITIHTGDLTGFRVNDTIEVTGSTYNDGLYVIVAINENTFIVKGTETLISSSSNNAMITLVKYPPDIKRGVKKLIQYDKKMADKVGIKSETISRMSKTYYDVNASENIEGYPASLLSFLDKYKKMRWG</sequence>
<evidence type="ECO:0000313" key="1">
    <source>
        <dbReference type="EMBL" id="SFB90698.1"/>
    </source>
</evidence>
<organism evidence="1 2">
    <name type="scientific">Alkalibacterium subtropicum</name>
    <dbReference type="NCBI Taxonomy" id="753702"/>
    <lineage>
        <taxon>Bacteria</taxon>
        <taxon>Bacillati</taxon>
        <taxon>Bacillota</taxon>
        <taxon>Bacilli</taxon>
        <taxon>Lactobacillales</taxon>
        <taxon>Carnobacteriaceae</taxon>
        <taxon>Alkalibacterium</taxon>
    </lineage>
</organism>
<name>A0A1I1EYW7_9LACT</name>
<dbReference type="STRING" id="753702.SAMN04488102_101359"/>
<dbReference type="Proteomes" id="UP000199612">
    <property type="component" value="Unassembled WGS sequence"/>
</dbReference>
<protein>
    <submittedName>
        <fullName evidence="1">Uncharacterized protein</fullName>
    </submittedName>
</protein>
<proteinExistence type="predicted"/>
<dbReference type="InterPro" id="IPR053746">
    <property type="entry name" value="Viral_HT_Connector_Assembly"/>
</dbReference>